<evidence type="ECO:0000313" key="13">
    <source>
        <dbReference type="Proteomes" id="UP001146793"/>
    </source>
</evidence>
<evidence type="ECO:0000256" key="7">
    <source>
        <dbReference type="ARBA" id="ARBA00023224"/>
    </source>
</evidence>
<protein>
    <submittedName>
        <fullName evidence="12">Guanine nucleotide-binding protein g(O) subunit alpha</fullName>
    </submittedName>
</protein>
<feature type="binding site" evidence="9">
    <location>
        <begin position="271"/>
        <end position="274"/>
    </location>
    <ligand>
        <name>GTP</name>
        <dbReference type="ChEBI" id="CHEBI:37565"/>
    </ligand>
</feature>
<accession>A0AAV7YN81</accession>
<evidence type="ECO:0000313" key="12">
    <source>
        <dbReference type="EMBL" id="KAJ3430430.1"/>
    </source>
</evidence>
<keyword evidence="2 10" id="KW-0479">Metal-binding</keyword>
<dbReference type="Gene3D" id="1.10.400.10">
    <property type="entry name" value="GI Alpha 1, domain 2-like"/>
    <property type="match status" value="1"/>
</dbReference>
<dbReference type="InterPro" id="IPR011025">
    <property type="entry name" value="GproteinA_insert"/>
</dbReference>
<dbReference type="GO" id="GO:0007188">
    <property type="term" value="P:adenylate cyclase-modulating G protein-coupled receptor signaling pathway"/>
    <property type="evidence" value="ECO:0007669"/>
    <property type="project" value="TreeGrafter"/>
</dbReference>
<dbReference type="SUPFAM" id="SSF47895">
    <property type="entry name" value="Transducin (alpha subunit), insertion domain"/>
    <property type="match status" value="1"/>
</dbReference>
<dbReference type="GO" id="GO:0005834">
    <property type="term" value="C:heterotrimeric G-protein complex"/>
    <property type="evidence" value="ECO:0007669"/>
    <property type="project" value="TreeGrafter"/>
</dbReference>
<dbReference type="PANTHER" id="PTHR10218:SF362">
    <property type="entry name" value="G PROTEIN ALPHA O SUBUNIT"/>
    <property type="match status" value="1"/>
</dbReference>
<keyword evidence="3 9" id="KW-0547">Nucleotide-binding</keyword>
<feature type="compositionally biased region" description="Basic residues" evidence="11">
    <location>
        <begin position="1"/>
        <end position="20"/>
    </location>
</feature>
<dbReference type="Proteomes" id="UP001146793">
    <property type="component" value="Unassembled WGS sequence"/>
</dbReference>
<evidence type="ECO:0000256" key="1">
    <source>
        <dbReference type="ARBA" id="ARBA00022707"/>
    </source>
</evidence>
<feature type="binding site" evidence="9">
    <location>
        <begin position="152"/>
        <end position="153"/>
    </location>
    <ligand>
        <name>GTP</name>
        <dbReference type="ChEBI" id="CHEBI:37565"/>
    </ligand>
</feature>
<keyword evidence="1" id="KW-0519">Myristate</keyword>
<proteinExistence type="predicted"/>
<keyword evidence="5 9" id="KW-0342">GTP-binding</keyword>
<evidence type="ECO:0000256" key="8">
    <source>
        <dbReference type="ARBA" id="ARBA00023288"/>
    </source>
</evidence>
<feature type="binding site" evidence="9">
    <location>
        <begin position="177"/>
        <end position="183"/>
    </location>
    <ligand>
        <name>GTP</name>
        <dbReference type="ChEBI" id="CHEBI:37565"/>
    </ligand>
</feature>
<evidence type="ECO:0000256" key="11">
    <source>
        <dbReference type="SAM" id="MobiDB-lite"/>
    </source>
</evidence>
<dbReference type="GO" id="GO:0005525">
    <property type="term" value="F:GTP binding"/>
    <property type="evidence" value="ECO:0007669"/>
    <property type="project" value="UniProtKB-KW"/>
</dbReference>
<dbReference type="InterPro" id="IPR027417">
    <property type="entry name" value="P-loop_NTPase"/>
</dbReference>
<dbReference type="SMART" id="SM00275">
    <property type="entry name" value="G_alpha"/>
    <property type="match status" value="1"/>
</dbReference>
<dbReference type="GO" id="GO:0001664">
    <property type="term" value="F:G protein-coupled receptor binding"/>
    <property type="evidence" value="ECO:0007669"/>
    <property type="project" value="TreeGrafter"/>
</dbReference>
<sequence length="353" mass="41460">MGPKNSKKKRRKKKEQKRQNKIQNQLKNEKSMLDKELRLLILGTGDSGKSTFVKQMQILFKNGFSKVEIQLYRDTIRRNLVSHTLKLIKAVEDFNLNLSRENTKLAQDFLLIEDEESKLELTEKKKNQIIQLWSDKAMKHVFERRSEFQIPDSAASFLDQVEEISSTGYVPTKDHILGCRIPTTGVKEVTFSTDDFTWRIIDVGGQRSERRKWIHHFENISILIYVVALSEYNLKLFEEQNINRMIESLKLFKQIVTNEYFVQKDCMLLFNKMDLFEEKLKTIDLEVCFSNYTGSNNVDEAVEFISEKFLDSVENKYRNIHIFRSTGTDTSRIQKIFEEIKSSVLEGLQNDLD</sequence>
<organism evidence="12 13">
    <name type="scientific">Anaeramoeba flamelloides</name>
    <dbReference type="NCBI Taxonomy" id="1746091"/>
    <lineage>
        <taxon>Eukaryota</taxon>
        <taxon>Metamonada</taxon>
        <taxon>Anaeramoebidae</taxon>
        <taxon>Anaeramoeba</taxon>
    </lineage>
</organism>
<keyword evidence="6" id="KW-0564">Palmitate</keyword>
<dbReference type="PROSITE" id="PS51882">
    <property type="entry name" value="G_ALPHA"/>
    <property type="match status" value="1"/>
</dbReference>
<evidence type="ECO:0000256" key="3">
    <source>
        <dbReference type="ARBA" id="ARBA00022741"/>
    </source>
</evidence>
<dbReference type="PANTHER" id="PTHR10218">
    <property type="entry name" value="GTP-BINDING PROTEIN ALPHA SUBUNIT"/>
    <property type="match status" value="1"/>
</dbReference>
<reference evidence="12" key="1">
    <citation type="submission" date="2022-08" db="EMBL/GenBank/DDBJ databases">
        <title>Novel sulphate-reducing endosymbionts in the free-living metamonad Anaeramoeba.</title>
        <authorList>
            <person name="Jerlstrom-Hultqvist J."/>
            <person name="Cepicka I."/>
            <person name="Gallot-Lavallee L."/>
            <person name="Salas-Leiva D."/>
            <person name="Curtis B.A."/>
            <person name="Zahonova K."/>
            <person name="Pipaliya S."/>
            <person name="Dacks J."/>
            <person name="Roger A.J."/>
        </authorList>
    </citation>
    <scope>NUCLEOTIDE SEQUENCE</scope>
    <source>
        <strain evidence="12">Busselton2</strain>
    </source>
</reference>
<dbReference type="SUPFAM" id="SSF52540">
    <property type="entry name" value="P-loop containing nucleoside triphosphate hydrolases"/>
    <property type="match status" value="1"/>
</dbReference>
<gene>
    <name evidence="12" type="ORF">M0812_23437</name>
</gene>
<evidence type="ECO:0000256" key="2">
    <source>
        <dbReference type="ARBA" id="ARBA00022723"/>
    </source>
</evidence>
<evidence type="ECO:0000256" key="6">
    <source>
        <dbReference type="ARBA" id="ARBA00023139"/>
    </source>
</evidence>
<dbReference type="Pfam" id="PF00503">
    <property type="entry name" value="G-alpha"/>
    <property type="match status" value="1"/>
</dbReference>
<dbReference type="FunFam" id="3.40.50.300:FF:003800">
    <property type="entry name" value="Guanine nucleotide-binding protein G(k) subunit alpha"/>
    <property type="match status" value="1"/>
</dbReference>
<dbReference type="GO" id="GO:0046872">
    <property type="term" value="F:metal ion binding"/>
    <property type="evidence" value="ECO:0007669"/>
    <property type="project" value="UniProtKB-KW"/>
</dbReference>
<feature type="binding site" evidence="9">
    <location>
        <begin position="202"/>
        <end position="206"/>
    </location>
    <ligand>
        <name>GTP</name>
        <dbReference type="ChEBI" id="CHEBI:37565"/>
    </ligand>
</feature>
<dbReference type="InterPro" id="IPR001019">
    <property type="entry name" value="Gprotein_alpha_su"/>
</dbReference>
<comment type="caution">
    <text evidence="12">The sequence shown here is derived from an EMBL/GenBank/DDBJ whole genome shotgun (WGS) entry which is preliminary data.</text>
</comment>
<evidence type="ECO:0000256" key="10">
    <source>
        <dbReference type="PIRSR" id="PIRSR601019-2"/>
    </source>
</evidence>
<feature type="binding site" evidence="10">
    <location>
        <position position="183"/>
    </location>
    <ligand>
        <name>Mg(2+)</name>
        <dbReference type="ChEBI" id="CHEBI:18420"/>
    </ligand>
</feature>
<keyword evidence="4 10" id="KW-0460">Magnesium</keyword>
<dbReference type="EMBL" id="JANTQA010000051">
    <property type="protein sequence ID" value="KAJ3430430.1"/>
    <property type="molecule type" value="Genomic_DNA"/>
</dbReference>
<dbReference type="GO" id="GO:0005737">
    <property type="term" value="C:cytoplasm"/>
    <property type="evidence" value="ECO:0007669"/>
    <property type="project" value="TreeGrafter"/>
</dbReference>
<dbReference type="CDD" id="cd00066">
    <property type="entry name" value="G-alpha"/>
    <property type="match status" value="1"/>
</dbReference>
<dbReference type="Gene3D" id="3.40.50.300">
    <property type="entry name" value="P-loop containing nucleotide triphosphate hydrolases"/>
    <property type="match status" value="1"/>
</dbReference>
<feature type="region of interest" description="Disordered" evidence="11">
    <location>
        <begin position="1"/>
        <end position="22"/>
    </location>
</feature>
<dbReference type="GO" id="GO:0003924">
    <property type="term" value="F:GTPase activity"/>
    <property type="evidence" value="ECO:0007669"/>
    <property type="project" value="InterPro"/>
</dbReference>
<evidence type="ECO:0000256" key="4">
    <source>
        <dbReference type="ARBA" id="ARBA00022842"/>
    </source>
</evidence>
<dbReference type="PRINTS" id="PR00318">
    <property type="entry name" value="GPROTEINA"/>
</dbReference>
<dbReference type="AlphaFoldDB" id="A0AAV7YN81"/>
<feature type="binding site" evidence="10">
    <location>
        <position position="50"/>
    </location>
    <ligand>
        <name>Mg(2+)</name>
        <dbReference type="ChEBI" id="CHEBI:18420"/>
    </ligand>
</feature>
<evidence type="ECO:0000256" key="5">
    <source>
        <dbReference type="ARBA" id="ARBA00023134"/>
    </source>
</evidence>
<dbReference type="GO" id="GO:0031683">
    <property type="term" value="F:G-protein beta/gamma-subunit complex binding"/>
    <property type="evidence" value="ECO:0007669"/>
    <property type="project" value="InterPro"/>
</dbReference>
<keyword evidence="7" id="KW-0807">Transducer</keyword>
<name>A0AAV7YN81_9EUKA</name>
<keyword evidence="8" id="KW-0449">Lipoprotein</keyword>
<evidence type="ECO:0000256" key="9">
    <source>
        <dbReference type="PIRSR" id="PIRSR601019-1"/>
    </source>
</evidence>